<dbReference type="InterPro" id="IPR003439">
    <property type="entry name" value="ABC_transporter-like_ATP-bd"/>
</dbReference>
<proteinExistence type="predicted"/>
<dbReference type="InterPro" id="IPR027417">
    <property type="entry name" value="P-loop_NTPase"/>
</dbReference>
<feature type="domain" description="ABC transmembrane type-1" evidence="9">
    <location>
        <begin position="30"/>
        <end position="307"/>
    </location>
</feature>
<feature type="transmembrane region" description="Helical" evidence="7">
    <location>
        <begin position="139"/>
        <end position="157"/>
    </location>
</feature>
<dbReference type="Pfam" id="PF00005">
    <property type="entry name" value="ABC_tran"/>
    <property type="match status" value="1"/>
</dbReference>
<dbReference type="PROSITE" id="PS50893">
    <property type="entry name" value="ABC_TRANSPORTER_2"/>
    <property type="match status" value="1"/>
</dbReference>
<protein>
    <submittedName>
        <fullName evidence="10">ABC-type bacteriocin/lantibiotic exporter with N-terminal double-glycine peptidase domain</fullName>
    </submittedName>
</protein>
<evidence type="ECO:0000313" key="10">
    <source>
        <dbReference type="EMBL" id="AEV33744.1"/>
    </source>
</evidence>
<keyword evidence="11" id="KW-1185">Reference proteome</keyword>
<dbReference type="SUPFAM" id="SSF52540">
    <property type="entry name" value="P-loop containing nucleoside triphosphate hydrolases"/>
    <property type="match status" value="1"/>
</dbReference>
<accession>G8R078</accession>
<dbReference type="Proteomes" id="UP000005631">
    <property type="component" value="Chromosome"/>
</dbReference>
<feature type="transmembrane region" description="Helical" evidence="7">
    <location>
        <begin position="278"/>
        <end position="295"/>
    </location>
</feature>
<dbReference type="InterPro" id="IPR003593">
    <property type="entry name" value="AAA+_ATPase"/>
</dbReference>
<evidence type="ECO:0000256" key="6">
    <source>
        <dbReference type="ARBA" id="ARBA00023136"/>
    </source>
</evidence>
<keyword evidence="4" id="KW-0067">ATP-binding</keyword>
<evidence type="ECO:0000256" key="2">
    <source>
        <dbReference type="ARBA" id="ARBA00022692"/>
    </source>
</evidence>
<keyword evidence="3" id="KW-0547">Nucleotide-binding</keyword>
<evidence type="ECO:0000256" key="4">
    <source>
        <dbReference type="ARBA" id="ARBA00022840"/>
    </source>
</evidence>
<dbReference type="HOGENOM" id="CLU_000604_60_0_10"/>
<dbReference type="eggNOG" id="COG2274">
    <property type="taxonomic scope" value="Bacteria"/>
</dbReference>
<feature type="transmembrane region" description="Helical" evidence="7">
    <location>
        <begin position="163"/>
        <end position="183"/>
    </location>
</feature>
<dbReference type="OrthoDB" id="311344at2"/>
<organism evidence="10 11">
    <name type="scientific">Owenweeksia hongkongensis (strain DSM 17368 / CIP 108786 / JCM 12287 / NRRL B-23963 / UST20020801)</name>
    <dbReference type="NCBI Taxonomy" id="926562"/>
    <lineage>
        <taxon>Bacteria</taxon>
        <taxon>Pseudomonadati</taxon>
        <taxon>Bacteroidota</taxon>
        <taxon>Flavobacteriia</taxon>
        <taxon>Flavobacteriales</taxon>
        <taxon>Owenweeksiaceae</taxon>
        <taxon>Owenweeksia</taxon>
    </lineage>
</organism>
<dbReference type="EMBL" id="CP003156">
    <property type="protein sequence ID" value="AEV33744.1"/>
    <property type="molecule type" value="Genomic_DNA"/>
</dbReference>
<dbReference type="PANTHER" id="PTHR43394:SF4">
    <property type="entry name" value="TOXIN SECRETION ABC TRANSPORTER ATP-BINDING PROTEIN"/>
    <property type="match status" value="1"/>
</dbReference>
<dbReference type="PROSITE" id="PS50929">
    <property type="entry name" value="ABC_TM1F"/>
    <property type="match status" value="1"/>
</dbReference>
<evidence type="ECO:0000256" key="1">
    <source>
        <dbReference type="ARBA" id="ARBA00004651"/>
    </source>
</evidence>
<gene>
    <name evidence="10" type="ordered locus">Oweho_2782</name>
</gene>
<keyword evidence="5 7" id="KW-1133">Transmembrane helix</keyword>
<evidence type="ECO:0000256" key="7">
    <source>
        <dbReference type="SAM" id="Phobius"/>
    </source>
</evidence>
<keyword evidence="6 7" id="KW-0472">Membrane</keyword>
<dbReference type="PANTHER" id="PTHR43394">
    <property type="entry name" value="ATP-DEPENDENT PERMEASE MDL1, MITOCHONDRIAL"/>
    <property type="match status" value="1"/>
</dbReference>
<dbReference type="STRING" id="926562.Oweho_2782"/>
<dbReference type="GO" id="GO:0016887">
    <property type="term" value="F:ATP hydrolysis activity"/>
    <property type="evidence" value="ECO:0007669"/>
    <property type="project" value="InterPro"/>
</dbReference>
<sequence length="576" mass="65120">MKAYDPAFTPLQRFWRLLKPDQKEIVNVYVLAIFSGLINLSLPLGIQAIINLIQGGRMSTSLVVLIAFVISGVALTGILQVFQLRITENLQQKIFTRAAFEFSFRLPRIKAEALYRHYAPELMNRFFDTVSIQKGLSKILIDFSTALLQGVFGLILLSFYHPFFIAFSIGLALLAYLIFAATFRLGMKTSLEESAQKYQVAHWLEEVARNISIFKMTRDSDLVLNRTNDLTEKYLRNREGHFKILLRQFSFMVFFKVLVATGLLIIGSLLVMDQQMNIGQFVAAEIIILLVMTSIEKLIMAMETIYDVLTSLEKVGQVTDLELEKLSGPSDLKADLGEPMAIDVSECSFKYPNNRQTTLKNISLSIKAGEKIMLTGHGDTGKSTLLKLIAGLFDPTDGSIAYNGLPTGNLNMKLLRARIGSYFHEDDIFEGTLMENIAMGREDVSFEDVQWASKNVGLTEFIRQLPEGYNTLMDPEGRKLPKSIAQKLMMARSIAHRPKLLLLKNPFRYLSFKESHDLNDFLTDPKHGWTLIIASSDQQYAKVFDRIIYLKDGHLEAFGTYAELKNLLTENPEDNA</sequence>
<evidence type="ECO:0000259" key="9">
    <source>
        <dbReference type="PROSITE" id="PS50929"/>
    </source>
</evidence>
<dbReference type="Pfam" id="PF00664">
    <property type="entry name" value="ABC_membrane"/>
    <property type="match status" value="1"/>
</dbReference>
<evidence type="ECO:0000313" key="11">
    <source>
        <dbReference type="Proteomes" id="UP000005631"/>
    </source>
</evidence>
<feature type="transmembrane region" description="Helical" evidence="7">
    <location>
        <begin position="62"/>
        <end position="82"/>
    </location>
</feature>
<dbReference type="RefSeq" id="WP_014203093.1">
    <property type="nucleotide sequence ID" value="NC_016599.1"/>
</dbReference>
<comment type="subcellular location">
    <subcellularLocation>
        <location evidence="1">Cell membrane</location>
        <topology evidence="1">Multi-pass membrane protein</topology>
    </subcellularLocation>
</comment>
<dbReference type="GO" id="GO:0005524">
    <property type="term" value="F:ATP binding"/>
    <property type="evidence" value="ECO:0007669"/>
    <property type="project" value="UniProtKB-KW"/>
</dbReference>
<evidence type="ECO:0000259" key="8">
    <source>
        <dbReference type="PROSITE" id="PS50893"/>
    </source>
</evidence>
<dbReference type="InterPro" id="IPR011527">
    <property type="entry name" value="ABC1_TM_dom"/>
</dbReference>
<feature type="transmembrane region" description="Helical" evidence="7">
    <location>
        <begin position="253"/>
        <end position="272"/>
    </location>
</feature>
<dbReference type="GO" id="GO:0015421">
    <property type="term" value="F:ABC-type oligopeptide transporter activity"/>
    <property type="evidence" value="ECO:0007669"/>
    <property type="project" value="TreeGrafter"/>
</dbReference>
<reference evidence="10 11" key="1">
    <citation type="journal article" date="2012" name="Stand. Genomic Sci.">
        <title>Genome sequence of the orange-pigmented seawater bacterium Owenweeksia hongkongensis type strain (UST20020801(T)).</title>
        <authorList>
            <person name="Riedel T."/>
            <person name="Held B."/>
            <person name="Nolan M."/>
            <person name="Lucas S."/>
            <person name="Lapidus A."/>
            <person name="Tice H."/>
            <person name="Del Rio T.G."/>
            <person name="Cheng J.F."/>
            <person name="Han C."/>
            <person name="Tapia R."/>
            <person name="Goodwin L.A."/>
            <person name="Pitluck S."/>
            <person name="Liolios K."/>
            <person name="Mavromatis K."/>
            <person name="Pagani I."/>
            <person name="Ivanova N."/>
            <person name="Mikhailova N."/>
            <person name="Pati A."/>
            <person name="Chen A."/>
            <person name="Palaniappan K."/>
            <person name="Rohde M."/>
            <person name="Tindall B.J."/>
            <person name="Detter J.C."/>
            <person name="Goker M."/>
            <person name="Woyke T."/>
            <person name="Bristow J."/>
            <person name="Eisen J.A."/>
            <person name="Markowitz V."/>
            <person name="Hugenholtz P."/>
            <person name="Klenk H.P."/>
            <person name="Kyrpides N.C."/>
        </authorList>
    </citation>
    <scope>NUCLEOTIDE SEQUENCE</scope>
    <source>
        <strain evidence="11">DSM 17368 / JCM 12287 / NRRL B-23963</strain>
    </source>
</reference>
<feature type="transmembrane region" description="Helical" evidence="7">
    <location>
        <begin position="26"/>
        <end position="50"/>
    </location>
</feature>
<dbReference type="AlphaFoldDB" id="G8R078"/>
<dbReference type="PATRIC" id="fig|926562.3.peg.2799"/>
<evidence type="ECO:0000256" key="3">
    <source>
        <dbReference type="ARBA" id="ARBA00022741"/>
    </source>
</evidence>
<name>G8R078_OWEHD</name>
<dbReference type="SUPFAM" id="SSF90123">
    <property type="entry name" value="ABC transporter transmembrane region"/>
    <property type="match status" value="1"/>
</dbReference>
<keyword evidence="2 7" id="KW-0812">Transmembrane</keyword>
<dbReference type="Gene3D" id="3.40.50.300">
    <property type="entry name" value="P-loop containing nucleotide triphosphate hydrolases"/>
    <property type="match status" value="1"/>
</dbReference>
<evidence type="ECO:0000256" key="5">
    <source>
        <dbReference type="ARBA" id="ARBA00022989"/>
    </source>
</evidence>
<dbReference type="GO" id="GO:0005886">
    <property type="term" value="C:plasma membrane"/>
    <property type="evidence" value="ECO:0007669"/>
    <property type="project" value="UniProtKB-SubCell"/>
</dbReference>
<feature type="domain" description="ABC transporter" evidence="8">
    <location>
        <begin position="342"/>
        <end position="576"/>
    </location>
</feature>
<dbReference type="InterPro" id="IPR036640">
    <property type="entry name" value="ABC1_TM_sf"/>
</dbReference>
<dbReference type="SMART" id="SM00382">
    <property type="entry name" value="AAA"/>
    <property type="match status" value="1"/>
</dbReference>
<dbReference type="KEGG" id="oho:Oweho_2782"/>
<dbReference type="Gene3D" id="1.20.1560.10">
    <property type="entry name" value="ABC transporter type 1, transmembrane domain"/>
    <property type="match status" value="1"/>
</dbReference>
<dbReference type="InterPro" id="IPR039421">
    <property type="entry name" value="Type_1_exporter"/>
</dbReference>